<organism evidence="1">
    <name type="scientific">Siphoviridae sp. ctZE52</name>
    <dbReference type="NCBI Taxonomy" id="2825557"/>
    <lineage>
        <taxon>Viruses</taxon>
        <taxon>Duplodnaviria</taxon>
        <taxon>Heunggongvirae</taxon>
        <taxon>Uroviricota</taxon>
        <taxon>Caudoviricetes</taxon>
    </lineage>
</organism>
<proteinExistence type="predicted"/>
<name>A0A8S5P3J5_9CAUD</name>
<protein>
    <submittedName>
        <fullName evidence="1">Uncharacterized protein</fullName>
    </submittedName>
</protein>
<dbReference type="EMBL" id="BK015320">
    <property type="protein sequence ID" value="DAE01200.1"/>
    <property type="molecule type" value="Genomic_DNA"/>
</dbReference>
<accession>A0A8S5P3J5</accession>
<reference evidence="1" key="1">
    <citation type="journal article" date="2021" name="Proc. Natl. Acad. Sci. U.S.A.">
        <title>A Catalog of Tens of Thousands of Viruses from Human Metagenomes Reveals Hidden Associations with Chronic Diseases.</title>
        <authorList>
            <person name="Tisza M.J."/>
            <person name="Buck C.B."/>
        </authorList>
    </citation>
    <scope>NUCLEOTIDE SEQUENCE</scope>
    <source>
        <strain evidence="1">CtZE52</strain>
    </source>
</reference>
<sequence>MKRTYSDTIPITIEKDGDGSYLYRWDVREETREMGDDMALVISYSYNEVMVWPTLTANKILEACINALWDKDVEQKKLNDYNAAQLGILDLSYVESYKTFLNERKALKDRVDSDFAEWEAAREEESVVVL</sequence>
<evidence type="ECO:0000313" key="1">
    <source>
        <dbReference type="EMBL" id="DAE01200.1"/>
    </source>
</evidence>